<dbReference type="EMBL" id="JAGMUV010000004">
    <property type="protein sequence ID" value="KAH7161327.1"/>
    <property type="molecule type" value="Genomic_DNA"/>
</dbReference>
<dbReference type="AlphaFoldDB" id="A0A9P9FFG7"/>
<protein>
    <recommendedName>
        <fullName evidence="2">RRM domain-containing protein</fullName>
    </recommendedName>
</protein>
<feature type="region of interest" description="Disordered" evidence="1">
    <location>
        <begin position="115"/>
        <end position="147"/>
    </location>
</feature>
<dbReference type="SMART" id="SM00360">
    <property type="entry name" value="RRM"/>
    <property type="match status" value="1"/>
</dbReference>
<evidence type="ECO:0000259" key="2">
    <source>
        <dbReference type="SMART" id="SM00360"/>
    </source>
</evidence>
<dbReference type="InterPro" id="IPR000504">
    <property type="entry name" value="RRM_dom"/>
</dbReference>
<dbReference type="OrthoDB" id="272703at2759"/>
<dbReference type="InterPro" id="IPR012677">
    <property type="entry name" value="Nucleotide-bd_a/b_plait_sf"/>
</dbReference>
<comment type="caution">
    <text evidence="3">The sequence shown here is derived from an EMBL/GenBank/DDBJ whole genome shotgun (WGS) entry which is preliminary data.</text>
</comment>
<proteinExistence type="predicted"/>
<organism evidence="3 4">
    <name type="scientific">Dactylonectria macrodidyma</name>
    <dbReference type="NCBI Taxonomy" id="307937"/>
    <lineage>
        <taxon>Eukaryota</taxon>
        <taxon>Fungi</taxon>
        <taxon>Dikarya</taxon>
        <taxon>Ascomycota</taxon>
        <taxon>Pezizomycotina</taxon>
        <taxon>Sordariomycetes</taxon>
        <taxon>Hypocreomycetidae</taxon>
        <taxon>Hypocreales</taxon>
        <taxon>Nectriaceae</taxon>
        <taxon>Dactylonectria</taxon>
    </lineage>
</organism>
<dbReference type="Proteomes" id="UP000738349">
    <property type="component" value="Unassembled WGS sequence"/>
</dbReference>
<name>A0A9P9FFG7_9HYPO</name>
<accession>A0A9P9FFG7</accession>
<evidence type="ECO:0000256" key="1">
    <source>
        <dbReference type="SAM" id="MobiDB-lite"/>
    </source>
</evidence>
<dbReference type="CDD" id="cd00590">
    <property type="entry name" value="RRM_SF"/>
    <property type="match status" value="1"/>
</dbReference>
<dbReference type="InterPro" id="IPR035979">
    <property type="entry name" value="RBD_domain_sf"/>
</dbReference>
<dbReference type="SUPFAM" id="SSF54928">
    <property type="entry name" value="RNA-binding domain, RBD"/>
    <property type="match status" value="1"/>
</dbReference>
<feature type="domain" description="RRM" evidence="2">
    <location>
        <begin position="36"/>
        <end position="112"/>
    </location>
</feature>
<sequence>MSSAPRLKPFALANITTPVHMSVRRLNESVVRDGWTIYVSGITQEARKTDFGRFLMDKGFGCSIIYWYYEPGNNPQAHPGWCFLQFDSLRSVRRAKEGLNNALVKDVPITVKPGMENWPHSLPPVNPNTPEVYGHEEPQPSRPRWRQ</sequence>
<evidence type="ECO:0000313" key="4">
    <source>
        <dbReference type="Proteomes" id="UP000738349"/>
    </source>
</evidence>
<keyword evidence="4" id="KW-1185">Reference proteome</keyword>
<dbReference type="Gene3D" id="3.30.70.330">
    <property type="match status" value="1"/>
</dbReference>
<reference evidence="3" key="1">
    <citation type="journal article" date="2021" name="Nat. Commun.">
        <title>Genetic determinants of endophytism in the Arabidopsis root mycobiome.</title>
        <authorList>
            <person name="Mesny F."/>
            <person name="Miyauchi S."/>
            <person name="Thiergart T."/>
            <person name="Pickel B."/>
            <person name="Atanasova L."/>
            <person name="Karlsson M."/>
            <person name="Huettel B."/>
            <person name="Barry K.W."/>
            <person name="Haridas S."/>
            <person name="Chen C."/>
            <person name="Bauer D."/>
            <person name="Andreopoulos W."/>
            <person name="Pangilinan J."/>
            <person name="LaButti K."/>
            <person name="Riley R."/>
            <person name="Lipzen A."/>
            <person name="Clum A."/>
            <person name="Drula E."/>
            <person name="Henrissat B."/>
            <person name="Kohler A."/>
            <person name="Grigoriev I.V."/>
            <person name="Martin F.M."/>
            <person name="Hacquard S."/>
        </authorList>
    </citation>
    <scope>NUCLEOTIDE SEQUENCE</scope>
    <source>
        <strain evidence="3">MPI-CAGE-AT-0147</strain>
    </source>
</reference>
<dbReference type="GO" id="GO:0003723">
    <property type="term" value="F:RNA binding"/>
    <property type="evidence" value="ECO:0007669"/>
    <property type="project" value="InterPro"/>
</dbReference>
<evidence type="ECO:0000313" key="3">
    <source>
        <dbReference type="EMBL" id="KAH7161327.1"/>
    </source>
</evidence>
<gene>
    <name evidence="3" type="ORF">EDB81DRAFT_879660</name>
</gene>